<dbReference type="EMBL" id="BJZV01000057">
    <property type="protein sequence ID" value="GEP12662.1"/>
    <property type="molecule type" value="Genomic_DNA"/>
</dbReference>
<comment type="caution">
    <text evidence="1">The sequence shown here is derived from an EMBL/GenBank/DDBJ whole genome shotgun (WGS) entry which is preliminary data.</text>
</comment>
<accession>A0A512JRX7</accession>
<evidence type="ECO:0000313" key="2">
    <source>
        <dbReference type="Proteomes" id="UP000321750"/>
    </source>
</evidence>
<gene>
    <name evidence="1" type="ORF">MGN01_45070</name>
</gene>
<dbReference type="RefSeq" id="WP_147049001.1">
    <property type="nucleotide sequence ID" value="NZ_BJZV01000057.1"/>
</dbReference>
<sequence length="100" mass="10157">MSPTTYSLTSVDTTAAGQAYVSGGLAVEYLEDTAPRNQIGVYDANHTDAETTGGAWRGVRNGRAASPTLAGYDGKHAFTSTTSAKTANSGQPSISAATIA</sequence>
<dbReference type="Proteomes" id="UP000321750">
    <property type="component" value="Unassembled WGS sequence"/>
</dbReference>
<name>A0A512JRX7_9HYPH</name>
<proteinExistence type="predicted"/>
<keyword evidence="2" id="KW-1185">Reference proteome</keyword>
<dbReference type="AlphaFoldDB" id="A0A512JRX7"/>
<protein>
    <submittedName>
        <fullName evidence="1">Uncharacterized protein</fullName>
    </submittedName>
</protein>
<reference evidence="1 2" key="1">
    <citation type="submission" date="2019-07" db="EMBL/GenBank/DDBJ databases">
        <title>Whole genome shotgun sequence of Methylobacterium gnaphalii NBRC 107716.</title>
        <authorList>
            <person name="Hosoyama A."/>
            <person name="Uohara A."/>
            <person name="Ohji S."/>
            <person name="Ichikawa N."/>
        </authorList>
    </citation>
    <scope>NUCLEOTIDE SEQUENCE [LARGE SCALE GENOMIC DNA]</scope>
    <source>
        <strain evidence="1 2">NBRC 107716</strain>
    </source>
</reference>
<evidence type="ECO:0000313" key="1">
    <source>
        <dbReference type="EMBL" id="GEP12662.1"/>
    </source>
</evidence>
<organism evidence="1 2">
    <name type="scientific">Methylobacterium gnaphalii</name>
    <dbReference type="NCBI Taxonomy" id="1010610"/>
    <lineage>
        <taxon>Bacteria</taxon>
        <taxon>Pseudomonadati</taxon>
        <taxon>Pseudomonadota</taxon>
        <taxon>Alphaproteobacteria</taxon>
        <taxon>Hyphomicrobiales</taxon>
        <taxon>Methylobacteriaceae</taxon>
        <taxon>Methylobacterium</taxon>
    </lineage>
</organism>